<gene>
    <name evidence="1" type="ORF">GCM10009844_22440</name>
</gene>
<evidence type="ECO:0000313" key="1">
    <source>
        <dbReference type="EMBL" id="GAA2146407.1"/>
    </source>
</evidence>
<protein>
    <recommendedName>
        <fullName evidence="3">Thioesterase family protein</fullName>
    </recommendedName>
</protein>
<evidence type="ECO:0000313" key="2">
    <source>
        <dbReference type="Proteomes" id="UP001501771"/>
    </source>
</evidence>
<keyword evidence="2" id="KW-1185">Reference proteome</keyword>
<organism evidence="1 2">
    <name type="scientific">Nocardioides koreensis</name>
    <dbReference type="NCBI Taxonomy" id="433651"/>
    <lineage>
        <taxon>Bacteria</taxon>
        <taxon>Bacillati</taxon>
        <taxon>Actinomycetota</taxon>
        <taxon>Actinomycetes</taxon>
        <taxon>Propionibacteriales</taxon>
        <taxon>Nocardioidaceae</taxon>
        <taxon>Nocardioides</taxon>
    </lineage>
</organism>
<dbReference type="Gene3D" id="3.10.129.10">
    <property type="entry name" value="Hotdog Thioesterase"/>
    <property type="match status" value="1"/>
</dbReference>
<proteinExistence type="predicted"/>
<reference evidence="1 2" key="1">
    <citation type="journal article" date="2019" name="Int. J. Syst. Evol. Microbiol.">
        <title>The Global Catalogue of Microorganisms (GCM) 10K type strain sequencing project: providing services to taxonomists for standard genome sequencing and annotation.</title>
        <authorList>
            <consortium name="The Broad Institute Genomics Platform"/>
            <consortium name="The Broad Institute Genome Sequencing Center for Infectious Disease"/>
            <person name="Wu L."/>
            <person name="Ma J."/>
        </authorList>
    </citation>
    <scope>NUCLEOTIDE SEQUENCE [LARGE SCALE GENOMIC DNA]</scope>
    <source>
        <strain evidence="1 2">JCM 16022</strain>
    </source>
</reference>
<dbReference type="SUPFAM" id="SSF54637">
    <property type="entry name" value="Thioesterase/thiol ester dehydrase-isomerase"/>
    <property type="match status" value="1"/>
</dbReference>
<name>A0ABN2ZRK4_9ACTN</name>
<evidence type="ECO:0008006" key="3">
    <source>
        <dbReference type="Google" id="ProtNLM"/>
    </source>
</evidence>
<dbReference type="InterPro" id="IPR029069">
    <property type="entry name" value="HotDog_dom_sf"/>
</dbReference>
<dbReference type="Proteomes" id="UP001501771">
    <property type="component" value="Unassembled WGS sequence"/>
</dbReference>
<accession>A0ABN2ZRK4</accession>
<dbReference type="RefSeq" id="WP_344151636.1">
    <property type="nucleotide sequence ID" value="NZ_BAAAQR010000006.1"/>
</dbReference>
<comment type="caution">
    <text evidence="1">The sequence shown here is derived from an EMBL/GenBank/DDBJ whole genome shotgun (WGS) entry which is preliminary data.</text>
</comment>
<sequence length="264" mass="27623">MTTSTSLAPDLLVPRRFCGPPSSGNGGWTSGALAALIPHDCPDDRSRSWPTIRVALRQPPPLDTPMSVSEDEDGSTVATIDGAVVARATVVADEPTTVDPVPAEEARAASATYPGLASHPFPTCFVCGTARGEGDGLRIFPGRVADQDGATRIAATWSPHPSVGEDFHSYVDEHPRASLATTWAALDCIGGWAGDLTERLMVLAGMTARVDALPVIGEQHVVVGLARGREGRKTFTASTLYDADGRVVACAEHVWVAVDPAAFA</sequence>
<dbReference type="EMBL" id="BAAAQR010000006">
    <property type="protein sequence ID" value="GAA2146407.1"/>
    <property type="molecule type" value="Genomic_DNA"/>
</dbReference>